<evidence type="ECO:0000256" key="1">
    <source>
        <dbReference type="SAM" id="Phobius"/>
    </source>
</evidence>
<proteinExistence type="predicted"/>
<keyword evidence="4" id="KW-1185">Reference proteome</keyword>
<name>A0ABN7SV83_OIKDI</name>
<keyword evidence="1" id="KW-1133">Transmembrane helix</keyword>
<dbReference type="Pfam" id="PF05050">
    <property type="entry name" value="Methyltransf_21"/>
    <property type="match status" value="1"/>
</dbReference>
<accession>A0ABN7SV83</accession>
<dbReference type="EMBL" id="OU015566">
    <property type="protein sequence ID" value="CAG5105429.1"/>
    <property type="molecule type" value="Genomic_DNA"/>
</dbReference>
<sequence>MRTVHVKATRRSVLILVVVGFVIVAIAVILVERWRSSKPKFNLEEALKRPDIQLNETAWGYSFPVFPRTSMIADEYKQPSFDSARILNTPLGIKDSGDWSQDGQSLFIDQLLGGKEDGFYVEIGADDGEHYSNSLFFEVFRHWKGILFRDETRITIEPNQESFAQLLQLNRKALALNSCVSPTTLSESFTFVSNPFENHNAGFLGGISEFLELTKDGVLQANDLYSPVVNTKRCTPLIDLLPSNVDTIDYLSLDTEGSELAILKTIPFGKLKINVISVDVSSITGERRDEGLYDFLWKHGYRKAASLTHDDIFYLSSW</sequence>
<protein>
    <submittedName>
        <fullName evidence="3">Oidioi.mRNA.OKI2018_I69.chr1.g2122.t1.cds</fullName>
    </submittedName>
</protein>
<evidence type="ECO:0000313" key="3">
    <source>
        <dbReference type="EMBL" id="CAG5105429.1"/>
    </source>
</evidence>
<evidence type="ECO:0000313" key="4">
    <source>
        <dbReference type="Proteomes" id="UP001158576"/>
    </source>
</evidence>
<dbReference type="InterPro" id="IPR053202">
    <property type="entry name" value="EGF_Rcpt_Signaling_Reg"/>
</dbReference>
<dbReference type="PANTHER" id="PTHR34009:SF2">
    <property type="entry name" value="PROTEIN STAR"/>
    <property type="match status" value="1"/>
</dbReference>
<keyword evidence="1" id="KW-0472">Membrane</keyword>
<dbReference type="InterPro" id="IPR006342">
    <property type="entry name" value="FkbM_mtfrase"/>
</dbReference>
<organism evidence="3 4">
    <name type="scientific">Oikopleura dioica</name>
    <name type="common">Tunicate</name>
    <dbReference type="NCBI Taxonomy" id="34765"/>
    <lineage>
        <taxon>Eukaryota</taxon>
        <taxon>Metazoa</taxon>
        <taxon>Chordata</taxon>
        <taxon>Tunicata</taxon>
        <taxon>Appendicularia</taxon>
        <taxon>Copelata</taxon>
        <taxon>Oikopleuridae</taxon>
        <taxon>Oikopleura</taxon>
    </lineage>
</organism>
<feature type="domain" description="Methyltransferase FkbM" evidence="2">
    <location>
        <begin position="122"/>
        <end position="302"/>
    </location>
</feature>
<reference evidence="3 4" key="1">
    <citation type="submission" date="2021-04" db="EMBL/GenBank/DDBJ databases">
        <authorList>
            <person name="Bliznina A."/>
        </authorList>
    </citation>
    <scope>NUCLEOTIDE SEQUENCE [LARGE SCALE GENOMIC DNA]</scope>
</reference>
<keyword evidence="1" id="KW-0812">Transmembrane</keyword>
<dbReference type="PANTHER" id="PTHR34009">
    <property type="entry name" value="PROTEIN STAR"/>
    <property type="match status" value="1"/>
</dbReference>
<gene>
    <name evidence="3" type="ORF">OKIOD_LOCUS10887</name>
</gene>
<dbReference type="Gene3D" id="3.40.50.150">
    <property type="entry name" value="Vaccinia Virus protein VP39"/>
    <property type="match status" value="1"/>
</dbReference>
<dbReference type="Proteomes" id="UP001158576">
    <property type="component" value="Chromosome 1"/>
</dbReference>
<dbReference type="InterPro" id="IPR029063">
    <property type="entry name" value="SAM-dependent_MTases_sf"/>
</dbReference>
<feature type="transmembrane region" description="Helical" evidence="1">
    <location>
        <begin position="12"/>
        <end position="31"/>
    </location>
</feature>
<evidence type="ECO:0000259" key="2">
    <source>
        <dbReference type="Pfam" id="PF05050"/>
    </source>
</evidence>